<evidence type="ECO:0000256" key="7">
    <source>
        <dbReference type="PIRNR" id="PIRNR000296"/>
    </source>
</evidence>
<protein>
    <recommendedName>
        <fullName evidence="7">Catalase-related peroxidase</fullName>
        <ecNumber evidence="7">1.11.1.-</ecNumber>
    </recommendedName>
</protein>
<organism evidence="13 14">
    <name type="scientific">Sphingomonas glacialis</name>
    <dbReference type="NCBI Taxonomy" id="658225"/>
    <lineage>
        <taxon>Bacteria</taxon>
        <taxon>Pseudomonadati</taxon>
        <taxon>Pseudomonadota</taxon>
        <taxon>Alphaproteobacteria</taxon>
        <taxon>Sphingomonadales</taxon>
        <taxon>Sphingomonadaceae</taxon>
        <taxon>Sphingomonas</taxon>
    </lineage>
</organism>
<dbReference type="GO" id="GO:0005737">
    <property type="term" value="C:cytoplasm"/>
    <property type="evidence" value="ECO:0007669"/>
    <property type="project" value="TreeGrafter"/>
</dbReference>
<feature type="domain" description="Catalase core" evidence="12">
    <location>
        <begin position="28"/>
        <end position="380"/>
    </location>
</feature>
<gene>
    <name evidence="13" type="ORF">EAH76_00480</name>
</gene>
<evidence type="ECO:0000313" key="14">
    <source>
        <dbReference type="Proteomes" id="UP000319931"/>
    </source>
</evidence>
<dbReference type="Proteomes" id="UP000319931">
    <property type="component" value="Unassembled WGS sequence"/>
</dbReference>
<reference evidence="13 14" key="1">
    <citation type="journal article" date="2019" name="Environ. Microbiol.">
        <title>Species interactions and distinct microbial communities in high Arctic permafrost affected cryosols are associated with the CH4 and CO2 gas fluxes.</title>
        <authorList>
            <person name="Altshuler I."/>
            <person name="Hamel J."/>
            <person name="Turney S."/>
            <person name="Magnuson E."/>
            <person name="Levesque R."/>
            <person name="Greer C."/>
            <person name="Whyte L.G."/>
        </authorList>
    </citation>
    <scope>NUCLEOTIDE SEQUENCE [LARGE SCALE GENOMIC DNA]</scope>
    <source>
        <strain evidence="13 14">E6.1</strain>
    </source>
</reference>
<evidence type="ECO:0000256" key="1">
    <source>
        <dbReference type="ARBA" id="ARBA00005329"/>
    </source>
</evidence>
<keyword evidence="11" id="KW-0472">Membrane</keyword>
<dbReference type="EMBL" id="RCZC01000001">
    <property type="protein sequence ID" value="TPG56091.1"/>
    <property type="molecule type" value="Genomic_DNA"/>
</dbReference>
<feature type="region of interest" description="Disordered" evidence="10">
    <location>
        <begin position="359"/>
        <end position="380"/>
    </location>
</feature>
<keyword evidence="14" id="KW-1185">Reference proteome</keyword>
<dbReference type="GO" id="GO:0020037">
    <property type="term" value="F:heme binding"/>
    <property type="evidence" value="ECO:0007669"/>
    <property type="project" value="InterPro"/>
</dbReference>
<keyword evidence="5 7" id="KW-0560">Oxidoreductase</keyword>
<evidence type="ECO:0000256" key="6">
    <source>
        <dbReference type="ARBA" id="ARBA00023004"/>
    </source>
</evidence>
<dbReference type="GO" id="GO:0042542">
    <property type="term" value="P:response to hydrogen peroxide"/>
    <property type="evidence" value="ECO:0007669"/>
    <property type="project" value="TreeGrafter"/>
</dbReference>
<dbReference type="PANTHER" id="PTHR11465">
    <property type="entry name" value="CATALASE"/>
    <property type="match status" value="1"/>
</dbReference>
<feature type="binding site" description="axial binding residue" evidence="9">
    <location>
        <position position="354"/>
    </location>
    <ligand>
        <name>heme</name>
        <dbReference type="ChEBI" id="CHEBI:30413"/>
    </ligand>
    <ligandPart>
        <name>Fe</name>
        <dbReference type="ChEBI" id="CHEBI:18248"/>
    </ligandPart>
</feature>
<comment type="caution">
    <text evidence="13">The sequence shown here is derived from an EMBL/GenBank/DDBJ whole genome shotgun (WGS) entry which is preliminary data.</text>
</comment>
<evidence type="ECO:0000256" key="5">
    <source>
        <dbReference type="ARBA" id="ARBA00023002"/>
    </source>
</evidence>
<keyword evidence="4 7" id="KW-0479">Metal-binding</keyword>
<feature type="active site" evidence="8">
    <location>
        <position position="84"/>
    </location>
</feature>
<dbReference type="SMART" id="SM01060">
    <property type="entry name" value="Catalase"/>
    <property type="match status" value="1"/>
</dbReference>
<dbReference type="CDD" id="cd08153">
    <property type="entry name" value="srpA_like"/>
    <property type="match status" value="1"/>
</dbReference>
<dbReference type="PANTHER" id="PTHR11465:SF9">
    <property type="entry name" value="CATALASE"/>
    <property type="match status" value="1"/>
</dbReference>
<dbReference type="PIRSF" id="PIRSF000296">
    <property type="entry name" value="SrpA"/>
    <property type="match status" value="1"/>
</dbReference>
<dbReference type="PROSITE" id="PS51402">
    <property type="entry name" value="CATALASE_3"/>
    <property type="match status" value="1"/>
</dbReference>
<dbReference type="Gene3D" id="1.20.1280.120">
    <property type="match status" value="1"/>
</dbReference>
<comment type="cofactor">
    <cofactor evidence="7">
        <name>heme</name>
        <dbReference type="ChEBI" id="CHEBI:30413"/>
    </cofactor>
</comment>
<dbReference type="InterPro" id="IPR011614">
    <property type="entry name" value="Catalase_core"/>
</dbReference>
<evidence type="ECO:0000256" key="9">
    <source>
        <dbReference type="PIRSR" id="PIRSR000296-2"/>
    </source>
</evidence>
<dbReference type="GO" id="GO:0004096">
    <property type="term" value="F:catalase activity"/>
    <property type="evidence" value="ECO:0007669"/>
    <property type="project" value="InterPro"/>
</dbReference>
<evidence type="ECO:0000256" key="8">
    <source>
        <dbReference type="PIRSR" id="PIRSR000296-1"/>
    </source>
</evidence>
<proteinExistence type="inferred from homology"/>
<evidence type="ECO:0000256" key="3">
    <source>
        <dbReference type="ARBA" id="ARBA00022617"/>
    </source>
</evidence>
<dbReference type="InterPro" id="IPR018028">
    <property type="entry name" value="Catalase"/>
</dbReference>
<evidence type="ECO:0000259" key="12">
    <source>
        <dbReference type="SMART" id="SM01060"/>
    </source>
</evidence>
<dbReference type="SUPFAM" id="SSF56634">
    <property type="entry name" value="Heme-dependent catalase-like"/>
    <property type="match status" value="1"/>
</dbReference>
<accession>A0A502G3F3</accession>
<evidence type="ECO:0000256" key="10">
    <source>
        <dbReference type="SAM" id="MobiDB-lite"/>
    </source>
</evidence>
<dbReference type="EC" id="1.11.1.-" evidence="7"/>
<comment type="function">
    <text evidence="7">Has an organic peroxide-dependent peroxidase activity.</text>
</comment>
<keyword evidence="2 7" id="KW-0575">Peroxidase</keyword>
<sequence length="380" mass="39962">MPYVEDPPAAPVPPEDHPPGESTLALLRRHSGAAVGIAVVLAATVGGFAYVGGFLTPDRLGADKIANALEATGGGAHAGFRRAHAKGICIAGTFTGTAAAARGLSSAGVFDGRPVPVTGRFAEATPDPYAKDPMVGVRSMALRLQPVGGDEWRMAINDTPGLHVSTPEAFYENALASVPDPKTGKPDPAKVAAYLAKHPESAAFLARMKAKPLASGFANDSYNSIDGFLFVAPDGTQRLVRWTMQAEAPFATLTPAARAGRSANYMFEDLLARATTGPLKWRLVATLAQPGDPNRAAEVWPADRPKVDLGELVIDHVESEAMGNCRDINFDPLVLPAGMLPSDDPIPFARSAVYATSFRRRTREHTPPSAVANQSAGTRP</sequence>
<keyword evidence="6 7" id="KW-0408">Iron</keyword>
<name>A0A502G3F3_9SPHN</name>
<evidence type="ECO:0000256" key="11">
    <source>
        <dbReference type="SAM" id="Phobius"/>
    </source>
</evidence>
<dbReference type="Pfam" id="PF00199">
    <property type="entry name" value="Catalase"/>
    <property type="match status" value="1"/>
</dbReference>
<keyword evidence="3 7" id="KW-0349">Heme</keyword>
<dbReference type="AlphaFoldDB" id="A0A502G3F3"/>
<feature type="transmembrane region" description="Helical" evidence="11">
    <location>
        <begin position="33"/>
        <end position="55"/>
    </location>
</feature>
<dbReference type="OrthoDB" id="255727at2"/>
<dbReference type="RefSeq" id="WP_140846690.1">
    <property type="nucleotide sequence ID" value="NZ_RCZC01000001.1"/>
</dbReference>
<evidence type="ECO:0000256" key="2">
    <source>
        <dbReference type="ARBA" id="ARBA00022559"/>
    </source>
</evidence>
<feature type="compositionally biased region" description="Polar residues" evidence="10">
    <location>
        <begin position="371"/>
        <end position="380"/>
    </location>
</feature>
<keyword evidence="11" id="KW-1133">Transmembrane helix</keyword>
<evidence type="ECO:0000313" key="13">
    <source>
        <dbReference type="EMBL" id="TPG56091.1"/>
    </source>
</evidence>
<comment type="similarity">
    <text evidence="1 7">Belongs to the catalase family.</text>
</comment>
<dbReference type="GO" id="GO:0046872">
    <property type="term" value="F:metal ion binding"/>
    <property type="evidence" value="ECO:0007669"/>
    <property type="project" value="UniProtKB-KW"/>
</dbReference>
<evidence type="ECO:0000256" key="4">
    <source>
        <dbReference type="ARBA" id="ARBA00022723"/>
    </source>
</evidence>
<keyword evidence="11" id="KW-0812">Transmembrane</keyword>
<dbReference type="Gene3D" id="2.40.180.10">
    <property type="entry name" value="Catalase core domain"/>
    <property type="match status" value="1"/>
</dbReference>
<dbReference type="InterPro" id="IPR020835">
    <property type="entry name" value="Catalase_sf"/>
</dbReference>
<dbReference type="GO" id="GO:0042744">
    <property type="term" value="P:hydrogen peroxide catabolic process"/>
    <property type="evidence" value="ECO:0007669"/>
    <property type="project" value="TreeGrafter"/>
</dbReference>
<dbReference type="InterPro" id="IPR024168">
    <property type="entry name" value="Catalase_SrpA-type_pred"/>
</dbReference>